<keyword evidence="10" id="KW-1185">Reference proteome</keyword>
<proteinExistence type="predicted"/>
<dbReference type="PRINTS" id="PR01988">
    <property type="entry name" value="EXPORTERBACE"/>
</dbReference>
<feature type="transmembrane region" description="Helical" evidence="7">
    <location>
        <begin position="358"/>
        <end position="380"/>
    </location>
</feature>
<feature type="transmembrane region" description="Helical" evidence="7">
    <location>
        <begin position="318"/>
        <end position="338"/>
    </location>
</feature>
<dbReference type="OrthoDB" id="9763297at2"/>
<evidence type="ECO:0000256" key="6">
    <source>
        <dbReference type="ARBA" id="ARBA00023136"/>
    </source>
</evidence>
<keyword evidence="2" id="KW-0813">Transport</keyword>
<feature type="transmembrane region" description="Helical" evidence="7">
    <location>
        <begin position="168"/>
        <end position="187"/>
    </location>
</feature>
<comment type="caution">
    <text evidence="9">The sequence shown here is derived from an EMBL/GenBank/DDBJ whole genome shotgun (WGS) entry which is preliminary data.</text>
</comment>
<evidence type="ECO:0000256" key="7">
    <source>
        <dbReference type="SAM" id="Phobius"/>
    </source>
</evidence>
<dbReference type="GO" id="GO:0022857">
    <property type="term" value="F:transmembrane transporter activity"/>
    <property type="evidence" value="ECO:0007669"/>
    <property type="project" value="InterPro"/>
</dbReference>
<dbReference type="Pfam" id="PF07690">
    <property type="entry name" value="MFS_1"/>
    <property type="match status" value="1"/>
</dbReference>
<dbReference type="CDD" id="cd06173">
    <property type="entry name" value="MFS_MefA_like"/>
    <property type="match status" value="1"/>
</dbReference>
<organism evidence="9 10">
    <name type="scientific">Clostridium puniceum</name>
    <dbReference type="NCBI Taxonomy" id="29367"/>
    <lineage>
        <taxon>Bacteria</taxon>
        <taxon>Bacillati</taxon>
        <taxon>Bacillota</taxon>
        <taxon>Clostridia</taxon>
        <taxon>Eubacteriales</taxon>
        <taxon>Clostridiaceae</taxon>
        <taxon>Clostridium</taxon>
    </lineage>
</organism>
<keyword evidence="3" id="KW-1003">Cell membrane</keyword>
<dbReference type="AlphaFoldDB" id="A0A1S8THP0"/>
<dbReference type="STRING" id="29367.CLPUN_23850"/>
<feature type="transmembrane region" description="Helical" evidence="7">
    <location>
        <begin position="40"/>
        <end position="61"/>
    </location>
</feature>
<feature type="domain" description="Major facilitator superfamily (MFS) profile" evidence="8">
    <location>
        <begin position="7"/>
        <end position="412"/>
    </location>
</feature>
<evidence type="ECO:0000256" key="4">
    <source>
        <dbReference type="ARBA" id="ARBA00022692"/>
    </source>
</evidence>
<protein>
    <submittedName>
        <fullName evidence="9">Putative bacilysin exporter BacE</fullName>
    </submittedName>
</protein>
<accession>A0A1S8THP0</accession>
<evidence type="ECO:0000313" key="10">
    <source>
        <dbReference type="Proteomes" id="UP000190890"/>
    </source>
</evidence>
<gene>
    <name evidence="9" type="primary">bacE</name>
    <name evidence="9" type="ORF">CLPUN_23850</name>
</gene>
<dbReference type="SUPFAM" id="SSF103473">
    <property type="entry name" value="MFS general substrate transporter"/>
    <property type="match status" value="1"/>
</dbReference>
<dbReference type="GO" id="GO:0005886">
    <property type="term" value="C:plasma membrane"/>
    <property type="evidence" value="ECO:0007669"/>
    <property type="project" value="UniProtKB-SubCell"/>
</dbReference>
<evidence type="ECO:0000313" key="9">
    <source>
        <dbReference type="EMBL" id="OOM77268.1"/>
    </source>
</evidence>
<comment type="subcellular location">
    <subcellularLocation>
        <location evidence="1">Cell membrane</location>
        <topology evidence="1">Multi-pass membrane protein</topology>
    </subcellularLocation>
</comment>
<evidence type="ECO:0000256" key="1">
    <source>
        <dbReference type="ARBA" id="ARBA00004651"/>
    </source>
</evidence>
<feature type="transmembrane region" description="Helical" evidence="7">
    <location>
        <begin position="255"/>
        <end position="274"/>
    </location>
</feature>
<dbReference type="InterPro" id="IPR022324">
    <property type="entry name" value="Bacilysin_exporter_BacE_put"/>
</dbReference>
<dbReference type="Gene3D" id="1.20.1250.20">
    <property type="entry name" value="MFS general substrate transporter like domains"/>
    <property type="match status" value="1"/>
</dbReference>
<keyword evidence="6 7" id="KW-0472">Membrane</keyword>
<name>A0A1S8THP0_9CLOT</name>
<dbReference type="RefSeq" id="WP_077847514.1">
    <property type="nucleotide sequence ID" value="NZ_LZZM01000153.1"/>
</dbReference>
<evidence type="ECO:0000259" key="8">
    <source>
        <dbReference type="PROSITE" id="PS50850"/>
    </source>
</evidence>
<dbReference type="Proteomes" id="UP000190890">
    <property type="component" value="Unassembled WGS sequence"/>
</dbReference>
<evidence type="ECO:0000256" key="2">
    <source>
        <dbReference type="ARBA" id="ARBA00022448"/>
    </source>
</evidence>
<feature type="transmembrane region" description="Helical" evidence="7">
    <location>
        <begin position="286"/>
        <end position="306"/>
    </location>
</feature>
<dbReference type="PANTHER" id="PTHR43266:SF9">
    <property type="entry name" value="PERMEASE, MAJOR FACILITATOR SUPERFAMILY-RELATED"/>
    <property type="match status" value="1"/>
</dbReference>
<feature type="transmembrane region" description="Helical" evidence="7">
    <location>
        <begin position="386"/>
        <end position="406"/>
    </location>
</feature>
<dbReference type="EMBL" id="LZZM01000153">
    <property type="protein sequence ID" value="OOM77268.1"/>
    <property type="molecule type" value="Genomic_DNA"/>
</dbReference>
<feature type="transmembrane region" description="Helical" evidence="7">
    <location>
        <begin position="219"/>
        <end position="243"/>
    </location>
</feature>
<evidence type="ECO:0000256" key="5">
    <source>
        <dbReference type="ARBA" id="ARBA00022989"/>
    </source>
</evidence>
<evidence type="ECO:0000256" key="3">
    <source>
        <dbReference type="ARBA" id="ARBA00022475"/>
    </source>
</evidence>
<reference evidence="9 10" key="1">
    <citation type="submission" date="2016-05" db="EMBL/GenBank/DDBJ databases">
        <title>Microbial solvent formation.</title>
        <authorList>
            <person name="Poehlein A."/>
            <person name="Montoya Solano J.D."/>
            <person name="Flitsch S."/>
            <person name="Krabben P."/>
            <person name="Duerre P."/>
            <person name="Daniel R."/>
        </authorList>
    </citation>
    <scope>NUCLEOTIDE SEQUENCE [LARGE SCALE GENOMIC DNA]</scope>
    <source>
        <strain evidence="9 10">DSM 2619</strain>
    </source>
</reference>
<keyword evidence="5 7" id="KW-1133">Transmembrane helix</keyword>
<dbReference type="InterPro" id="IPR011701">
    <property type="entry name" value="MFS"/>
</dbReference>
<dbReference type="InterPro" id="IPR020846">
    <property type="entry name" value="MFS_dom"/>
</dbReference>
<dbReference type="InterPro" id="IPR036259">
    <property type="entry name" value="MFS_trans_sf"/>
</dbReference>
<feature type="transmembrane region" description="Helical" evidence="7">
    <location>
        <begin position="12"/>
        <end position="34"/>
    </location>
</feature>
<sequence length="418" mass="45635">MRKDNKSFFMFMGGRFVSLIGSGIQTIALPLYILDVTGSGTLMGIFSILTLAPALLVAPFSGILGDRKNRKNIMIVTDFGRGILLCFLGVLSMIGSFNIYILFIAQVFISIMDSLFNSSSNALMPQLISKDKLIEANSTKGVFDAASAILGPALGGIIYGVFGIKMILYINGISFIISAVFSMFIGYNKKAELKEQIDMKIIFNENFETLKFIKSKKGLLQLSTFAMVSNFLLVPMLDILIPYALRKELGFGSELYGYLLGFFTVGILFGNVSISAHFKKLGLKKLMKTGLILETTIIVVFSALFFPQIISAFGGAKAILFISMSACCLLMGVCNAFLNTPISTNLQNLVPDEMRSRFFSILGMFAQGAVPIGSLLFGILIDLIKYYDILAIVNIASVLASGIFLMKACEEAYEAKTE</sequence>
<keyword evidence="4 7" id="KW-0812">Transmembrane</keyword>
<dbReference type="PROSITE" id="PS50850">
    <property type="entry name" value="MFS"/>
    <property type="match status" value="1"/>
</dbReference>
<dbReference type="PANTHER" id="PTHR43266">
    <property type="entry name" value="MACROLIDE-EFFLUX PROTEIN"/>
    <property type="match status" value="1"/>
</dbReference>